<evidence type="ECO:0000313" key="2">
    <source>
        <dbReference type="EMBL" id="SNS16581.1"/>
    </source>
</evidence>
<dbReference type="RefSeq" id="WP_176443151.1">
    <property type="nucleotide sequence ID" value="NZ_FZOG01000002.1"/>
</dbReference>
<sequence length="53" mass="6476">MNTSTAQVTPAVAAQYDWMTQGEFWPERFQGEQRKQYEQEQQRIQREWDNKPQ</sequence>
<evidence type="ECO:0000256" key="1">
    <source>
        <dbReference type="SAM" id="MobiDB-lite"/>
    </source>
</evidence>
<evidence type="ECO:0000313" key="3">
    <source>
        <dbReference type="Proteomes" id="UP000242915"/>
    </source>
</evidence>
<dbReference type="Proteomes" id="UP000242915">
    <property type="component" value="Unassembled WGS sequence"/>
</dbReference>
<proteinExistence type="predicted"/>
<gene>
    <name evidence="2" type="ORF">SAMN05216255_1572</name>
</gene>
<keyword evidence="3" id="KW-1185">Reference proteome</keyword>
<reference evidence="3" key="1">
    <citation type="submission" date="2017-06" db="EMBL/GenBank/DDBJ databases">
        <authorList>
            <person name="Varghese N."/>
            <person name="Submissions S."/>
        </authorList>
    </citation>
    <scope>NUCLEOTIDE SEQUENCE [LARGE SCALE GENOMIC DNA]</scope>
    <source>
        <strain evidence="3">CIP 108523</strain>
    </source>
</reference>
<organism evidence="2 3">
    <name type="scientific">Pseudomonas segetis</name>
    <dbReference type="NCBI Taxonomy" id="298908"/>
    <lineage>
        <taxon>Bacteria</taxon>
        <taxon>Pseudomonadati</taxon>
        <taxon>Pseudomonadota</taxon>
        <taxon>Gammaproteobacteria</taxon>
        <taxon>Pseudomonadales</taxon>
        <taxon>Pseudomonadaceae</taxon>
        <taxon>Pseudomonas</taxon>
    </lineage>
</organism>
<protein>
    <submittedName>
        <fullName evidence="2">Uncharacterized protein</fullName>
    </submittedName>
</protein>
<name>A0A239CAC7_9PSED</name>
<dbReference type="EMBL" id="FZOG01000002">
    <property type="protein sequence ID" value="SNS16581.1"/>
    <property type="molecule type" value="Genomic_DNA"/>
</dbReference>
<feature type="region of interest" description="Disordered" evidence="1">
    <location>
        <begin position="32"/>
        <end position="53"/>
    </location>
</feature>
<dbReference type="AlphaFoldDB" id="A0A239CAC7"/>
<accession>A0A239CAC7</accession>